<evidence type="ECO:0000256" key="15">
    <source>
        <dbReference type="SAM" id="Phobius"/>
    </source>
</evidence>
<dbReference type="InterPro" id="IPR001873">
    <property type="entry name" value="ENaC"/>
</dbReference>
<gene>
    <name evidence="16" type="ORF">WR25_05793</name>
</gene>
<keyword evidence="9 15" id="KW-0472">Membrane</keyword>
<protein>
    <submittedName>
        <fullName evidence="16">Uncharacterized protein</fullName>
    </submittedName>
</protein>
<evidence type="ECO:0000256" key="9">
    <source>
        <dbReference type="ARBA" id="ARBA00023136"/>
    </source>
</evidence>
<evidence type="ECO:0000256" key="8">
    <source>
        <dbReference type="ARBA" id="ARBA00023065"/>
    </source>
</evidence>
<dbReference type="GO" id="GO:0005886">
    <property type="term" value="C:plasma membrane"/>
    <property type="evidence" value="ECO:0007669"/>
    <property type="project" value="TreeGrafter"/>
</dbReference>
<dbReference type="EMBL" id="LIAE01009585">
    <property type="protein sequence ID" value="PAV69143.1"/>
    <property type="molecule type" value="Genomic_DNA"/>
</dbReference>
<dbReference type="Proteomes" id="UP000218231">
    <property type="component" value="Unassembled WGS sequence"/>
</dbReference>
<comment type="subcellular location">
    <subcellularLocation>
        <location evidence="1">Membrane</location>
        <topology evidence="1">Multi-pass membrane protein</topology>
    </subcellularLocation>
</comment>
<dbReference type="Pfam" id="PF00858">
    <property type="entry name" value="ASC"/>
    <property type="match status" value="2"/>
</dbReference>
<keyword evidence="11 13" id="KW-0739">Sodium transport</keyword>
<evidence type="ECO:0000313" key="17">
    <source>
        <dbReference type="Proteomes" id="UP000218231"/>
    </source>
</evidence>
<evidence type="ECO:0000256" key="11">
    <source>
        <dbReference type="ARBA" id="ARBA00023201"/>
    </source>
</evidence>
<keyword evidence="10" id="KW-0325">Glycoprotein</keyword>
<accession>A0A2A2K5J8</accession>
<evidence type="ECO:0000256" key="12">
    <source>
        <dbReference type="ARBA" id="ARBA00023303"/>
    </source>
</evidence>
<evidence type="ECO:0000256" key="4">
    <source>
        <dbReference type="ARBA" id="ARBA00022461"/>
    </source>
</evidence>
<dbReference type="OrthoDB" id="5874059at2759"/>
<keyword evidence="7" id="KW-0915">Sodium</keyword>
<evidence type="ECO:0000256" key="10">
    <source>
        <dbReference type="ARBA" id="ARBA00023180"/>
    </source>
</evidence>
<feature type="compositionally biased region" description="Basic and acidic residues" evidence="14">
    <location>
        <begin position="44"/>
        <end position="55"/>
    </location>
</feature>
<sequence length="891" mass="102781">MPNSEVLLTPDYESIMEHHKNHRYHLNHQSNMNSTKVTDEDCDPMPRRRRCDEKKEEKSKGMGFLNWIDQFADDTAMVGFRYLSSRYKNSFRLLWALVLSFFIGLTFYQVYERITYYFVKNPLTTRRAFDTPSQMNFPTIGICNKMQLKASSVANLDPVLLRAMALTHDEYGVVTSNRSFISSLQAFDHLNILEIHKNAHQKIDDLFLSCEIGKRGSCLDDIRPIFTPNGLCFAVSPNVTIRRPGPETTLSLLLNLEVLEIIPGMVPDPGVILSIYDSEEAMFEQYTEGIHLEAGKVVTIPINEMRKLTRYENNCGRKSSGPFSSKEYSMAACQWANTMAHIEKKCKCRPIHSPYHRAYMVGETTNFTTSSNKTSKRSEKKLNVCTFRREIECVDNIATTQVLDSLFDKFSPSYCPEDCEDVTFSSIVFGGRLVPTEIISLLPSDWDEMKEKKMIEFQKALDILPNDRIPVVRAVQTLANEAQDFVKIASKIFHIHPNHTDVPCFTRADVPTFEHYFNQFRSYEYIWERVTTYLQRSLSKEMNATASCLGLHMSDDGTINTTKTGFAPFNSSLLSMSLLQLSHLETALKYPDSVYGLKFMDHTTKIKIVDLVLPFVREMQDCITKMYDNPATINEIGEDCRKIFTSHYNTFLDAKIVYTFGNLDQKLYRDYEDNMLKIVKALSSAIYKNRVRMVDWHEFEINVRRFESLYREDGRDSIEILELLKLRKVMISDILELTNSLINQLKSGIDARERFYAKIDLPVSNSRPVEEMHSTIECLTNITLQIPTLKKSQFLRGEWMSKVQRQVELAQSYSASPQYDRVNLLHIKLYFAHFKQETIVQEPSYNMFLLLAEIGGTIGLYVGATMLTIAESIIFFFERKTKNVFVKPVKV</sequence>
<evidence type="ECO:0000256" key="2">
    <source>
        <dbReference type="ARBA" id="ARBA00007193"/>
    </source>
</evidence>
<reference evidence="16 17" key="1">
    <citation type="journal article" date="2017" name="Curr. Biol.">
        <title>Genome architecture and evolution of a unichromosomal asexual nematode.</title>
        <authorList>
            <person name="Fradin H."/>
            <person name="Zegar C."/>
            <person name="Gutwein M."/>
            <person name="Lucas J."/>
            <person name="Kovtun M."/>
            <person name="Corcoran D."/>
            <person name="Baugh L.R."/>
            <person name="Kiontke K."/>
            <person name="Gunsalus K."/>
            <person name="Fitch D.H."/>
            <person name="Piano F."/>
        </authorList>
    </citation>
    <scope>NUCLEOTIDE SEQUENCE [LARGE SCALE GENOMIC DNA]</scope>
    <source>
        <strain evidence="16">PF1309</strain>
    </source>
</reference>
<evidence type="ECO:0000256" key="5">
    <source>
        <dbReference type="ARBA" id="ARBA00022692"/>
    </source>
</evidence>
<evidence type="ECO:0000256" key="14">
    <source>
        <dbReference type="SAM" id="MobiDB-lite"/>
    </source>
</evidence>
<evidence type="ECO:0000256" key="7">
    <source>
        <dbReference type="ARBA" id="ARBA00023053"/>
    </source>
</evidence>
<feature type="transmembrane region" description="Helical" evidence="15">
    <location>
        <begin position="91"/>
        <end position="111"/>
    </location>
</feature>
<feature type="transmembrane region" description="Helical" evidence="15">
    <location>
        <begin position="858"/>
        <end position="877"/>
    </location>
</feature>
<evidence type="ECO:0000313" key="16">
    <source>
        <dbReference type="EMBL" id="PAV69143.1"/>
    </source>
</evidence>
<comment type="similarity">
    <text evidence="2 13">Belongs to the amiloride-sensitive sodium channel (TC 1.A.6) family.</text>
</comment>
<dbReference type="GO" id="GO:0015280">
    <property type="term" value="F:ligand-gated sodium channel activity"/>
    <property type="evidence" value="ECO:0007669"/>
    <property type="project" value="TreeGrafter"/>
</dbReference>
<evidence type="ECO:0000256" key="1">
    <source>
        <dbReference type="ARBA" id="ARBA00004141"/>
    </source>
</evidence>
<dbReference type="Gene3D" id="2.60.470.10">
    <property type="entry name" value="Acid-sensing ion channels like domains"/>
    <property type="match status" value="1"/>
</dbReference>
<keyword evidence="8 13" id="KW-0406">Ion transport</keyword>
<keyword evidence="5 13" id="KW-0812">Transmembrane</keyword>
<keyword evidence="17" id="KW-1185">Reference proteome</keyword>
<comment type="caution">
    <text evidence="16">The sequence shown here is derived from an EMBL/GenBank/DDBJ whole genome shotgun (WGS) entry which is preliminary data.</text>
</comment>
<evidence type="ECO:0000256" key="3">
    <source>
        <dbReference type="ARBA" id="ARBA00022448"/>
    </source>
</evidence>
<dbReference type="PANTHER" id="PTHR11690:SF293">
    <property type="entry name" value="ACID-SENSING ION CHANNEL 1"/>
    <property type="match status" value="1"/>
</dbReference>
<keyword evidence="4 13" id="KW-0894">Sodium channel</keyword>
<keyword evidence="12 13" id="KW-0407">Ion channel</keyword>
<organism evidence="16 17">
    <name type="scientific">Diploscapter pachys</name>
    <dbReference type="NCBI Taxonomy" id="2018661"/>
    <lineage>
        <taxon>Eukaryota</taxon>
        <taxon>Metazoa</taxon>
        <taxon>Ecdysozoa</taxon>
        <taxon>Nematoda</taxon>
        <taxon>Chromadorea</taxon>
        <taxon>Rhabditida</taxon>
        <taxon>Rhabditina</taxon>
        <taxon>Rhabditomorpha</taxon>
        <taxon>Rhabditoidea</taxon>
        <taxon>Rhabditidae</taxon>
        <taxon>Diploscapter</taxon>
    </lineage>
</organism>
<keyword evidence="6 15" id="KW-1133">Transmembrane helix</keyword>
<proteinExistence type="inferred from homology"/>
<dbReference type="AlphaFoldDB" id="A0A2A2K5J8"/>
<dbReference type="PANTHER" id="PTHR11690">
    <property type="entry name" value="AMILORIDE-SENSITIVE SODIUM CHANNEL-RELATED"/>
    <property type="match status" value="1"/>
</dbReference>
<dbReference type="STRING" id="2018661.A0A2A2K5J8"/>
<feature type="region of interest" description="Disordered" evidence="14">
    <location>
        <begin position="27"/>
        <end position="55"/>
    </location>
</feature>
<keyword evidence="3 13" id="KW-0813">Transport</keyword>
<evidence type="ECO:0000256" key="13">
    <source>
        <dbReference type="RuleBase" id="RU000679"/>
    </source>
</evidence>
<name>A0A2A2K5J8_9BILA</name>
<dbReference type="Gene3D" id="1.10.287.770">
    <property type="entry name" value="YojJ-like"/>
    <property type="match status" value="1"/>
</dbReference>
<evidence type="ECO:0000256" key="6">
    <source>
        <dbReference type="ARBA" id="ARBA00022989"/>
    </source>
</evidence>
<feature type="compositionally biased region" description="Polar residues" evidence="14">
    <location>
        <begin position="27"/>
        <end position="36"/>
    </location>
</feature>